<proteinExistence type="inferred from homology"/>
<dbReference type="SUPFAM" id="SSF48208">
    <property type="entry name" value="Six-hairpin glycosidases"/>
    <property type="match status" value="1"/>
</dbReference>
<dbReference type="InterPro" id="IPR013320">
    <property type="entry name" value="ConA-like_dom_sf"/>
</dbReference>
<dbReference type="CDD" id="cd00146">
    <property type="entry name" value="PKD"/>
    <property type="match status" value="1"/>
</dbReference>
<accession>A0A150GT11</accession>
<keyword evidence="13" id="KW-1185">Reference proteome</keyword>
<dbReference type="EMBL" id="LSYV01000009">
    <property type="protein sequence ID" value="KXZ52862.1"/>
    <property type="molecule type" value="Genomic_DNA"/>
</dbReference>
<evidence type="ECO:0000256" key="6">
    <source>
        <dbReference type="ARBA" id="ARBA00023277"/>
    </source>
</evidence>
<dbReference type="PANTHER" id="PTHR22298">
    <property type="entry name" value="ENDO-1,4-BETA-GLUCANASE"/>
    <property type="match status" value="1"/>
</dbReference>
<dbReference type="EC" id="3.2.1.4" evidence="3"/>
<feature type="signal peptide" evidence="10">
    <location>
        <begin position="1"/>
        <end position="21"/>
    </location>
</feature>
<keyword evidence="10" id="KW-0732">Signal</keyword>
<name>A0A150GT11_GONPE</name>
<dbReference type="InterPro" id="IPR001701">
    <property type="entry name" value="Glyco_hydro_9"/>
</dbReference>
<evidence type="ECO:0000256" key="2">
    <source>
        <dbReference type="ARBA" id="ARBA00007072"/>
    </source>
</evidence>
<feature type="region of interest" description="Disordered" evidence="9">
    <location>
        <begin position="1183"/>
        <end position="1209"/>
    </location>
</feature>
<feature type="domain" description="PKD" evidence="11">
    <location>
        <begin position="858"/>
        <end position="914"/>
    </location>
</feature>
<comment type="catalytic activity">
    <reaction evidence="1">
        <text>Endohydrolysis of (1-&gt;4)-beta-D-glucosidic linkages in cellulose, lichenin and cereal beta-D-glucans.</text>
        <dbReference type="EC" id="3.2.1.4"/>
    </reaction>
</comment>
<keyword evidence="4" id="KW-0378">Hydrolase</keyword>
<dbReference type="InterPro" id="IPR014756">
    <property type="entry name" value="Ig_E-set"/>
</dbReference>
<dbReference type="SUPFAM" id="SSF49899">
    <property type="entry name" value="Concanavalin A-like lectins/glucanases"/>
    <property type="match status" value="3"/>
</dbReference>
<dbReference type="InterPro" id="IPR008928">
    <property type="entry name" value="6-hairpin_glycosidase_sf"/>
</dbReference>
<dbReference type="InterPro" id="IPR012341">
    <property type="entry name" value="6hp_glycosidase-like_sf"/>
</dbReference>
<comment type="similarity">
    <text evidence="2">Belongs to the glycosyl hydrolase 9 (cellulase E) family.</text>
</comment>
<evidence type="ECO:0000256" key="5">
    <source>
        <dbReference type="ARBA" id="ARBA00023001"/>
    </source>
</evidence>
<sequence>MDEKLWITCLLVVAAWQLATAASGFNVLQTPWKTLEVNDKDRLLPWVSYESRLVAGLHFLQAPTSVSTALTEANYLIYSSQDPAYATPVRPKLVTYRSRVLWASLAPSPNNLQPFRLGYHAFLQLPSSLKDGAAYRFNVSAAVFGTASSFLLQVDEGNTLNTNIRVNQVGYPLSGPKLGFVGAWLGSSVSTPPYAHVALQLPGGSGTAWSVLHAANGTAVLTGSLQPYVPTASTDNSTNAPDLYTGQRVWVADFSALSTPGRYVLRIPGLGVSHAFLVSADALKAVLGVLARGVYGQRCGVALDAEYLSPWGATRPEACHTTDADVLSVSPPPAWMPVPNPTPNMTTLPVNATTGSYWLPQQPGGTRISSVGGHHDAGDYGKYVVSSGLMVGWLMIGLEVMGATHDNLPLPEAGDGIPDIMQEAEWELTYMEGMQDTDGGVYCVVKPNTTAGDYYEGHLPCGTPGKDSCNQAANDPRRGPRIAWPKDTTCTAQFAAAMARAARSRWFKKFRPAAAARYLSRAKAAWNFLATNAPFGALCYHFYGCMGVVTAGEAVRPAWEKAYVCYDSKGDQSDDERIWAAVELYAATGDAAYHNFFLQHHCPRYRRWGWSALPFSYGPATIAYAELAVAARKGTAGALPVNATMAQRCLDELAAVARGHMAEATTNPYRLAAPTSVFRTFGYGWHFPTEPAAHMLVAAALAAANSSEARDWRNLAAQQVHYILGANAQGFSLISGIGARRMQNIVDQESSYDDLDPAWPGLIQGITSGFSWLNQYGSALGAAFPPGNDYPAFHRISDAFNVNAEFTVPFMAQALGVVAALAGSWSPDCDNCDCSVDPPACQQPSCCGASGPSLPAALNVSLQLSQTSGPAPLAVQFTLSVQGDPGAVATIEWDFGDLGHSYQAGPQHTYVEPGRAHYGTVTVSFSVFTYWPSGAEPDLPPPAGLALAARLAGDAPSSSWGGSLPPLRVATSLAAGPDSGANVTGVVVAGAASSRANLAWQGPKSAWVGYALRPQRFEDMARYALPAGKGLGTLLDGAVGGLVLEAWLYVERFLSYGRGNIFMLGLAQGTDRLFGLQGSIWTGNQVVAGGAGVIANETYLGPRLTPGRWHHLRVAAAPSSASSNGSCSAWVDGTLANAVAGCSSQKLFNYCGANAAAYQLVVGGFKGYVDALRIYASPASNVTSLCGPKPPPPPPPAPPPSPAPDNRFSPITIDRGTVAVMDSDSACGLSGRTLAAALPLRLYANGSLTGTSVLPVSASSFLYPAGLSASQDGVLANTSGPASEVGNTRWQRVPSGCSLRVGSVAARNGSAGLAWDIPNAALAAARASGALSIDAKFFVEAWRTGYSFWNADVLGLQTNWDSYFRATYDLWANAKLYLATPAANSTRAFSGILLQTAGLEAALSAGAWHHVALTANATHCALAVDGVEVASGACNATRLLPAAGSAQSKTTLAVGGIRGWVDELRVSSVWRRTQRPGVPALSGRDGGCALLFNSSNCGSCAYVKYALSAAVMTSVKSAGAMTVDAKIWISKWVNYAIDNADPLFGWSQAWDRYFKITSDKYNMGRALVTAPSTFVAAQGLFGGIFVNRTYMDAALTLNSWHHVALNVNTTTCAMYVDGALLQAAVRCNITAMVDFTSQSYITVGGFQGYVADLRLSNSWRSTEPPSVVA</sequence>
<keyword evidence="7" id="KW-0326">Glycosidase</keyword>
<evidence type="ECO:0000256" key="3">
    <source>
        <dbReference type="ARBA" id="ARBA00012601"/>
    </source>
</evidence>
<evidence type="ECO:0000256" key="9">
    <source>
        <dbReference type="SAM" id="MobiDB-lite"/>
    </source>
</evidence>
<dbReference type="Gene3D" id="2.60.40.10">
    <property type="entry name" value="Immunoglobulins"/>
    <property type="match status" value="2"/>
</dbReference>
<dbReference type="InterPro" id="IPR004197">
    <property type="entry name" value="Cellulase_Ig-like"/>
</dbReference>
<dbReference type="GO" id="GO:0008810">
    <property type="term" value="F:cellulase activity"/>
    <property type="evidence" value="ECO:0007669"/>
    <property type="project" value="UniProtKB-EC"/>
</dbReference>
<feature type="compositionally biased region" description="Pro residues" evidence="9">
    <location>
        <begin position="1188"/>
        <end position="1203"/>
    </location>
</feature>
<evidence type="ECO:0000256" key="7">
    <source>
        <dbReference type="ARBA" id="ARBA00023295"/>
    </source>
</evidence>
<comment type="caution">
    <text evidence="12">The sequence shown here is derived from an EMBL/GenBank/DDBJ whole genome shotgun (WGS) entry which is preliminary data.</text>
</comment>
<evidence type="ECO:0000259" key="11">
    <source>
        <dbReference type="PROSITE" id="PS50093"/>
    </source>
</evidence>
<feature type="chain" id="PRO_5007562201" description="cellulase" evidence="10">
    <location>
        <begin position="22"/>
        <end position="1669"/>
    </location>
</feature>
<dbReference type="CDD" id="cd02850">
    <property type="entry name" value="E_set_Cellulase_N"/>
    <property type="match status" value="1"/>
</dbReference>
<dbReference type="PROSITE" id="PS50093">
    <property type="entry name" value="PKD"/>
    <property type="match status" value="1"/>
</dbReference>
<dbReference type="Pfam" id="PF02927">
    <property type="entry name" value="CelD_N"/>
    <property type="match status" value="1"/>
</dbReference>
<evidence type="ECO:0000313" key="13">
    <source>
        <dbReference type="Proteomes" id="UP000075714"/>
    </source>
</evidence>
<evidence type="ECO:0000256" key="8">
    <source>
        <dbReference type="ARBA" id="ARBA00023326"/>
    </source>
</evidence>
<reference evidence="13" key="1">
    <citation type="journal article" date="2016" name="Nat. Commun.">
        <title>The Gonium pectorale genome demonstrates co-option of cell cycle regulation during the evolution of multicellularity.</title>
        <authorList>
            <person name="Hanschen E.R."/>
            <person name="Marriage T.N."/>
            <person name="Ferris P.J."/>
            <person name="Hamaji T."/>
            <person name="Toyoda A."/>
            <person name="Fujiyama A."/>
            <person name="Neme R."/>
            <person name="Noguchi H."/>
            <person name="Minakuchi Y."/>
            <person name="Suzuki M."/>
            <person name="Kawai-Toyooka H."/>
            <person name="Smith D.R."/>
            <person name="Sparks H."/>
            <person name="Anderson J."/>
            <person name="Bakaric R."/>
            <person name="Luria V."/>
            <person name="Karger A."/>
            <person name="Kirschner M.W."/>
            <person name="Durand P.M."/>
            <person name="Michod R.E."/>
            <person name="Nozaki H."/>
            <person name="Olson B.J."/>
        </authorList>
    </citation>
    <scope>NUCLEOTIDE SEQUENCE [LARGE SCALE GENOMIC DNA]</scope>
    <source>
        <strain evidence="13">NIES-2863</strain>
    </source>
</reference>
<keyword evidence="6" id="KW-0119">Carbohydrate metabolism</keyword>
<evidence type="ECO:0000256" key="4">
    <source>
        <dbReference type="ARBA" id="ARBA00022801"/>
    </source>
</evidence>
<evidence type="ECO:0000256" key="10">
    <source>
        <dbReference type="SAM" id="SignalP"/>
    </source>
</evidence>
<dbReference type="OrthoDB" id="10257085at2759"/>
<dbReference type="InterPro" id="IPR000601">
    <property type="entry name" value="PKD_dom"/>
</dbReference>
<gene>
    <name evidence="12" type="ORF">GPECTOR_8g244</name>
</gene>
<evidence type="ECO:0000256" key="1">
    <source>
        <dbReference type="ARBA" id="ARBA00000966"/>
    </source>
</evidence>
<dbReference type="Gene3D" id="2.60.120.200">
    <property type="match status" value="3"/>
</dbReference>
<dbReference type="Proteomes" id="UP000075714">
    <property type="component" value="Unassembled WGS sequence"/>
</dbReference>
<dbReference type="SUPFAM" id="SSF81296">
    <property type="entry name" value="E set domains"/>
    <property type="match status" value="1"/>
</dbReference>
<protein>
    <recommendedName>
        <fullName evidence="3">cellulase</fullName>
        <ecNumber evidence="3">3.2.1.4</ecNumber>
    </recommendedName>
</protein>
<dbReference type="SUPFAM" id="SSF49299">
    <property type="entry name" value="PKD domain"/>
    <property type="match status" value="1"/>
</dbReference>
<dbReference type="Pfam" id="PF00759">
    <property type="entry name" value="Glyco_hydro_9"/>
    <property type="match status" value="1"/>
</dbReference>
<keyword evidence="5" id="KW-0136">Cellulose degradation</keyword>
<dbReference type="Gene3D" id="1.50.10.10">
    <property type="match status" value="1"/>
</dbReference>
<keyword evidence="8" id="KW-0624">Polysaccharide degradation</keyword>
<organism evidence="12 13">
    <name type="scientific">Gonium pectorale</name>
    <name type="common">Green alga</name>
    <dbReference type="NCBI Taxonomy" id="33097"/>
    <lineage>
        <taxon>Eukaryota</taxon>
        <taxon>Viridiplantae</taxon>
        <taxon>Chlorophyta</taxon>
        <taxon>core chlorophytes</taxon>
        <taxon>Chlorophyceae</taxon>
        <taxon>CS clade</taxon>
        <taxon>Chlamydomonadales</taxon>
        <taxon>Volvocaceae</taxon>
        <taxon>Gonium</taxon>
    </lineage>
</organism>
<evidence type="ECO:0000313" key="12">
    <source>
        <dbReference type="EMBL" id="KXZ52862.1"/>
    </source>
</evidence>
<dbReference type="Pfam" id="PF00801">
    <property type="entry name" value="PKD"/>
    <property type="match status" value="1"/>
</dbReference>
<dbReference type="InterPro" id="IPR013783">
    <property type="entry name" value="Ig-like_fold"/>
</dbReference>
<dbReference type="GO" id="GO:0030245">
    <property type="term" value="P:cellulose catabolic process"/>
    <property type="evidence" value="ECO:0007669"/>
    <property type="project" value="UniProtKB-KW"/>
</dbReference>
<dbReference type="InterPro" id="IPR035986">
    <property type="entry name" value="PKD_dom_sf"/>
</dbReference>